<dbReference type="PANTHER" id="PTHR43840">
    <property type="entry name" value="MITOCHONDRIAL METAL TRANSPORTER 1-RELATED"/>
    <property type="match status" value="1"/>
</dbReference>
<keyword evidence="2" id="KW-0813">Transport</keyword>
<dbReference type="AlphaFoldDB" id="A0A6A2SVT2"/>
<dbReference type="Pfam" id="PF01545">
    <property type="entry name" value="Cation_efflux"/>
    <property type="match status" value="1"/>
</dbReference>
<dbReference type="GO" id="GO:0015093">
    <property type="term" value="F:ferrous iron transmembrane transporter activity"/>
    <property type="evidence" value="ECO:0007669"/>
    <property type="project" value="TreeGrafter"/>
</dbReference>
<gene>
    <name evidence="9" type="ORF">GBB65_04245</name>
    <name evidence="8" type="ORF">GBC43_05595</name>
</gene>
<feature type="transmembrane region" description="Helical" evidence="6">
    <location>
        <begin position="78"/>
        <end position="98"/>
    </location>
</feature>
<dbReference type="Proteomes" id="UP000451234">
    <property type="component" value="Unassembled WGS sequence"/>
</dbReference>
<evidence type="ECO:0000256" key="2">
    <source>
        <dbReference type="ARBA" id="ARBA00022448"/>
    </source>
</evidence>
<reference evidence="10 11" key="1">
    <citation type="journal article" date="2019" name="Nat. Med.">
        <title>A library of human gut bacterial isolates paired with longitudinal multiomics data enables mechanistic microbiome research.</title>
        <authorList>
            <person name="Poyet M."/>
            <person name="Groussin M."/>
            <person name="Gibbons S.M."/>
            <person name="Avila-Pacheco J."/>
            <person name="Jiang X."/>
            <person name="Kearney S.M."/>
            <person name="Perrotta A.R."/>
            <person name="Berdy B."/>
            <person name="Zhao S."/>
            <person name="Lieberman T.D."/>
            <person name="Swanson P.K."/>
            <person name="Smith M."/>
            <person name="Roesemann S."/>
            <person name="Alexander J.E."/>
            <person name="Rich S.A."/>
            <person name="Livny J."/>
            <person name="Vlamakis H."/>
            <person name="Clish C."/>
            <person name="Bullock K."/>
            <person name="Deik A."/>
            <person name="Scott J."/>
            <person name="Pierce K.A."/>
            <person name="Xavier R.J."/>
            <person name="Alm E.J."/>
        </authorList>
    </citation>
    <scope>NUCLEOTIDE SEQUENCE [LARGE SCALE GENOMIC DNA]</scope>
    <source>
        <strain evidence="8 11">BIOML-A118</strain>
        <strain evidence="9 10">BIOML-A75</strain>
    </source>
</reference>
<evidence type="ECO:0000256" key="1">
    <source>
        <dbReference type="ARBA" id="ARBA00004141"/>
    </source>
</evidence>
<dbReference type="InterPro" id="IPR027469">
    <property type="entry name" value="Cation_efflux_TMD_sf"/>
</dbReference>
<dbReference type="InterPro" id="IPR058533">
    <property type="entry name" value="Cation_efflux_TM"/>
</dbReference>
<dbReference type="PANTHER" id="PTHR43840:SF15">
    <property type="entry name" value="MITOCHONDRIAL METAL TRANSPORTER 1-RELATED"/>
    <property type="match status" value="1"/>
</dbReference>
<evidence type="ECO:0000256" key="6">
    <source>
        <dbReference type="SAM" id="Phobius"/>
    </source>
</evidence>
<feature type="transmembrane region" description="Helical" evidence="6">
    <location>
        <begin position="119"/>
        <end position="137"/>
    </location>
</feature>
<dbReference type="Proteomes" id="UP000460333">
    <property type="component" value="Unassembled WGS sequence"/>
</dbReference>
<dbReference type="Gene3D" id="1.20.1510.10">
    <property type="entry name" value="Cation efflux protein transmembrane domain"/>
    <property type="match status" value="1"/>
</dbReference>
<accession>A0A6A2SVT2</accession>
<dbReference type="GO" id="GO:0005886">
    <property type="term" value="C:plasma membrane"/>
    <property type="evidence" value="ECO:0007669"/>
    <property type="project" value="TreeGrafter"/>
</dbReference>
<keyword evidence="4 6" id="KW-1133">Transmembrane helix</keyword>
<evidence type="ECO:0000313" key="10">
    <source>
        <dbReference type="Proteomes" id="UP000451234"/>
    </source>
</evidence>
<evidence type="ECO:0000256" key="4">
    <source>
        <dbReference type="ARBA" id="ARBA00022989"/>
    </source>
</evidence>
<feature type="domain" description="Cation efflux protein transmembrane" evidence="7">
    <location>
        <begin position="52"/>
        <end position="260"/>
    </location>
</feature>
<dbReference type="GO" id="GO:0006882">
    <property type="term" value="P:intracellular zinc ion homeostasis"/>
    <property type="evidence" value="ECO:0007669"/>
    <property type="project" value="TreeGrafter"/>
</dbReference>
<protein>
    <submittedName>
        <fullName evidence="9">Cation transporter</fullName>
    </submittedName>
</protein>
<evidence type="ECO:0000256" key="5">
    <source>
        <dbReference type="ARBA" id="ARBA00023136"/>
    </source>
</evidence>
<dbReference type="EMBL" id="WDRV01000004">
    <property type="protein sequence ID" value="KAB7323090.1"/>
    <property type="molecule type" value="Genomic_DNA"/>
</dbReference>
<comment type="caution">
    <text evidence="9">The sequence shown here is derived from an EMBL/GenBank/DDBJ whole genome shotgun (WGS) entry which is preliminary data.</text>
</comment>
<feature type="transmembrane region" description="Helical" evidence="6">
    <location>
        <begin position="51"/>
        <end position="72"/>
    </location>
</feature>
<comment type="subcellular location">
    <subcellularLocation>
        <location evidence="1">Membrane</location>
        <topology evidence="1">Multi-pass membrane protein</topology>
    </subcellularLocation>
</comment>
<dbReference type="InterPro" id="IPR050291">
    <property type="entry name" value="CDF_Transporter"/>
</dbReference>
<proteinExistence type="predicted"/>
<feature type="transmembrane region" description="Helical" evidence="6">
    <location>
        <begin position="157"/>
        <end position="178"/>
    </location>
</feature>
<keyword evidence="3 6" id="KW-0812">Transmembrane</keyword>
<keyword evidence="5 6" id="KW-0472">Membrane</keyword>
<evidence type="ECO:0000256" key="3">
    <source>
        <dbReference type="ARBA" id="ARBA00022692"/>
    </source>
</evidence>
<dbReference type="EMBL" id="WDTJ01000006">
    <property type="protein sequence ID" value="KAB7235786.1"/>
    <property type="molecule type" value="Genomic_DNA"/>
</dbReference>
<dbReference type="GO" id="GO:0015341">
    <property type="term" value="F:zinc efflux antiporter activity"/>
    <property type="evidence" value="ECO:0007669"/>
    <property type="project" value="TreeGrafter"/>
</dbReference>
<feature type="transmembrane region" description="Helical" evidence="6">
    <location>
        <begin position="199"/>
        <end position="221"/>
    </location>
</feature>
<evidence type="ECO:0000313" key="8">
    <source>
        <dbReference type="EMBL" id="KAB7235786.1"/>
    </source>
</evidence>
<name>A0A6A2SVT2_BIFLN</name>
<evidence type="ECO:0000259" key="7">
    <source>
        <dbReference type="Pfam" id="PF01545"/>
    </source>
</evidence>
<evidence type="ECO:0000313" key="11">
    <source>
        <dbReference type="Proteomes" id="UP000460333"/>
    </source>
</evidence>
<organism evidence="9 10">
    <name type="scientific">Bifidobacterium longum</name>
    <dbReference type="NCBI Taxonomy" id="216816"/>
    <lineage>
        <taxon>Bacteria</taxon>
        <taxon>Bacillati</taxon>
        <taxon>Actinomycetota</taxon>
        <taxon>Actinomycetes</taxon>
        <taxon>Bifidobacteriales</taxon>
        <taxon>Bifidobacteriaceae</taxon>
        <taxon>Bifidobacterium</taxon>
    </lineage>
</organism>
<evidence type="ECO:0000313" key="9">
    <source>
        <dbReference type="EMBL" id="KAB7323090.1"/>
    </source>
</evidence>
<dbReference type="SUPFAM" id="SSF161111">
    <property type="entry name" value="Cation efflux protein transmembrane domain-like"/>
    <property type="match status" value="1"/>
</dbReference>
<dbReference type="GO" id="GO:0015086">
    <property type="term" value="F:cadmium ion transmembrane transporter activity"/>
    <property type="evidence" value="ECO:0007669"/>
    <property type="project" value="TreeGrafter"/>
</dbReference>
<sequence>MECLRCFENRWTPLIRRLPCAPNHDVRANADMPCNKEGPLMPTQKLLERKALIVGIVINVLQVLAGVAVFFMTGLKAMFLDFSFTAISVLSGMVAVYLSSRTVRTTERFPNGMFALEPIYAICKAIFTMSLLVYSLIDVCRVAYDYFVFGSGERIETGPVVIYEILTVIVCFGLYTYYRRSNRSIGDSSTMLTAECKSTLVDGSMSFGIGAVAIFLMLLPAGGPLDFLHYTGDFFITVALVALTIKEPFSVLKEAFVELVGGVHDDDETNAYVEAEAQRHLPANTDYEQTLIFKTGMNYTVDVYLSGIGETIDVADLIECKRSLEKELSKRLHIVDVDFVFD</sequence>